<dbReference type="PANTHER" id="PTHR35010:SF2">
    <property type="entry name" value="BLL4672 PROTEIN"/>
    <property type="match status" value="1"/>
</dbReference>
<dbReference type="Gene3D" id="3.30.450.180">
    <property type="match status" value="1"/>
</dbReference>
<dbReference type="GO" id="GO:0003677">
    <property type="term" value="F:DNA binding"/>
    <property type="evidence" value="ECO:0007669"/>
    <property type="project" value="InterPro"/>
</dbReference>
<evidence type="ECO:0000313" key="3">
    <source>
        <dbReference type="Proteomes" id="UP000294508"/>
    </source>
</evidence>
<evidence type="ECO:0000313" key="2">
    <source>
        <dbReference type="EMBL" id="TCO26551.1"/>
    </source>
</evidence>
<gene>
    <name evidence="2" type="ORF">EV652_107444</name>
</gene>
<dbReference type="InterPro" id="IPR001387">
    <property type="entry name" value="Cro/C1-type_HTH"/>
</dbReference>
<protein>
    <submittedName>
        <fullName evidence="2">Helix-turn-helix protein</fullName>
    </submittedName>
</protein>
<dbReference type="Pfam" id="PF17765">
    <property type="entry name" value="MLTR_LBD"/>
    <property type="match status" value="1"/>
</dbReference>
<dbReference type="EMBL" id="SLWN01000007">
    <property type="protein sequence ID" value="TCO26551.1"/>
    <property type="molecule type" value="Genomic_DNA"/>
</dbReference>
<proteinExistence type="predicted"/>
<dbReference type="Proteomes" id="UP000294508">
    <property type="component" value="Unassembled WGS sequence"/>
</dbReference>
<dbReference type="Gene3D" id="1.10.260.40">
    <property type="entry name" value="lambda repressor-like DNA-binding domains"/>
    <property type="match status" value="1"/>
</dbReference>
<dbReference type="SUPFAM" id="SSF47413">
    <property type="entry name" value="lambda repressor-like DNA-binding domains"/>
    <property type="match status" value="1"/>
</dbReference>
<comment type="caution">
    <text evidence="2">The sequence shown here is derived from an EMBL/GenBank/DDBJ whole genome shotgun (WGS) entry which is preliminary data.</text>
</comment>
<reference evidence="2 3" key="1">
    <citation type="journal article" date="2015" name="Stand. Genomic Sci.">
        <title>Genomic Encyclopedia of Bacterial and Archaeal Type Strains, Phase III: the genomes of soil and plant-associated and newly described type strains.</title>
        <authorList>
            <person name="Whitman W.B."/>
            <person name="Woyke T."/>
            <person name="Klenk H.P."/>
            <person name="Zhou Y."/>
            <person name="Lilburn T.G."/>
            <person name="Beck B.J."/>
            <person name="De Vos P."/>
            <person name="Vandamme P."/>
            <person name="Eisen J.A."/>
            <person name="Garrity G."/>
            <person name="Hugenholtz P."/>
            <person name="Kyrpides N.C."/>
        </authorList>
    </citation>
    <scope>NUCLEOTIDE SEQUENCE [LARGE SCALE GENOMIC DNA]</scope>
    <source>
        <strain evidence="2 3">VKM Ac-2572</strain>
    </source>
</reference>
<evidence type="ECO:0000259" key="1">
    <source>
        <dbReference type="SMART" id="SM00530"/>
    </source>
</evidence>
<keyword evidence="3" id="KW-1185">Reference proteome</keyword>
<dbReference type="AlphaFoldDB" id="A0A4R2HDZ2"/>
<feature type="domain" description="HTH cro/C1-type" evidence="1">
    <location>
        <begin position="29"/>
        <end position="101"/>
    </location>
</feature>
<dbReference type="SMART" id="SM00530">
    <property type="entry name" value="HTH_XRE"/>
    <property type="match status" value="1"/>
</dbReference>
<sequence length="292" mass="32917">MNTLPPTTDTSPTVTEVVKDVQRRELGVFLRSRRERIRPEEVGFAPGGRRRTPGLRREEVALLAGVGVTWYTWLEQGRDINVSVQVLEAVSNTLRLDRQERNHLYTLAGVQLGPTRGECAALPASIQKMLDAVSPYPAVVVNSRYDVLAFNDAYCKVVLDLREVPVEERNMLWLTFVSREWRCSFVDSVSMRVHMVAGYRAALADHLGEPEWQDLTQRLLAGSSLFAELWERYEVAEPSTRIKVLEHPKAGLLRVEPAILWLSQLGHLRANVYTAADEDTEAKLRALVGVNS</sequence>
<dbReference type="InterPro" id="IPR041413">
    <property type="entry name" value="MLTR_LBD"/>
</dbReference>
<name>A0A4R2HDZ2_9ACTN</name>
<dbReference type="InterPro" id="IPR010982">
    <property type="entry name" value="Lambda_DNA-bd_dom_sf"/>
</dbReference>
<accession>A0A4R2HDZ2</accession>
<dbReference type="CDD" id="cd00093">
    <property type="entry name" value="HTH_XRE"/>
    <property type="match status" value="1"/>
</dbReference>
<organism evidence="2 3">
    <name type="scientific">Kribbella steppae</name>
    <dbReference type="NCBI Taxonomy" id="2512223"/>
    <lineage>
        <taxon>Bacteria</taxon>
        <taxon>Bacillati</taxon>
        <taxon>Actinomycetota</taxon>
        <taxon>Actinomycetes</taxon>
        <taxon>Propionibacteriales</taxon>
        <taxon>Kribbellaceae</taxon>
        <taxon>Kribbella</taxon>
    </lineage>
</organism>
<dbReference type="Pfam" id="PF13560">
    <property type="entry name" value="HTH_31"/>
    <property type="match status" value="1"/>
</dbReference>
<dbReference type="PANTHER" id="PTHR35010">
    <property type="entry name" value="BLL4672 PROTEIN-RELATED"/>
    <property type="match status" value="1"/>
</dbReference>
<dbReference type="RefSeq" id="WP_132211313.1">
    <property type="nucleotide sequence ID" value="NZ_SLWN01000007.1"/>
</dbReference>
<dbReference type="OrthoDB" id="3212310at2"/>